<evidence type="ECO:0000256" key="3">
    <source>
        <dbReference type="ARBA" id="ARBA00023125"/>
    </source>
</evidence>
<dbReference type="InterPro" id="IPR036388">
    <property type="entry name" value="WH-like_DNA-bd_sf"/>
</dbReference>
<feature type="domain" description="HTH lysR-type" evidence="5">
    <location>
        <begin position="1"/>
        <end position="58"/>
    </location>
</feature>
<evidence type="ECO:0000259" key="5">
    <source>
        <dbReference type="PROSITE" id="PS50931"/>
    </source>
</evidence>
<dbReference type="EMBL" id="QMAP01000001">
    <property type="protein sequence ID" value="RXI50766.1"/>
    <property type="molecule type" value="Genomic_DNA"/>
</dbReference>
<dbReference type="PROSITE" id="PS50931">
    <property type="entry name" value="HTH_LYSR"/>
    <property type="match status" value="1"/>
</dbReference>
<dbReference type="SUPFAM" id="SSF53850">
    <property type="entry name" value="Periplasmic binding protein-like II"/>
    <property type="match status" value="1"/>
</dbReference>
<comment type="caution">
    <text evidence="6">The sequence shown here is derived from an EMBL/GenBank/DDBJ whole genome shotgun (WGS) entry which is preliminary data.</text>
</comment>
<dbReference type="Proteomes" id="UP000290921">
    <property type="component" value="Unassembled WGS sequence"/>
</dbReference>
<dbReference type="SUPFAM" id="SSF46785">
    <property type="entry name" value="Winged helix' DNA-binding domain"/>
    <property type="match status" value="1"/>
</dbReference>
<comment type="similarity">
    <text evidence="1">Belongs to the LysR transcriptional regulatory family.</text>
</comment>
<dbReference type="PRINTS" id="PR00039">
    <property type="entry name" value="HTHLYSR"/>
</dbReference>
<dbReference type="Pfam" id="PF00126">
    <property type="entry name" value="HTH_1"/>
    <property type="match status" value="1"/>
</dbReference>
<dbReference type="InterPro" id="IPR005119">
    <property type="entry name" value="LysR_subst-bd"/>
</dbReference>
<dbReference type="PANTHER" id="PTHR30126">
    <property type="entry name" value="HTH-TYPE TRANSCRIPTIONAL REGULATOR"/>
    <property type="match status" value="1"/>
</dbReference>
<organism evidence="6 7">
    <name type="scientific">Clostridium tetani</name>
    <dbReference type="NCBI Taxonomy" id="1513"/>
    <lineage>
        <taxon>Bacteria</taxon>
        <taxon>Bacillati</taxon>
        <taxon>Bacillota</taxon>
        <taxon>Clostridia</taxon>
        <taxon>Eubacteriales</taxon>
        <taxon>Clostridiaceae</taxon>
        <taxon>Clostridium</taxon>
    </lineage>
</organism>
<dbReference type="Gene3D" id="1.10.10.10">
    <property type="entry name" value="Winged helix-like DNA-binding domain superfamily/Winged helix DNA-binding domain"/>
    <property type="match status" value="1"/>
</dbReference>
<accession>A0A4V1LF29</accession>
<dbReference type="Gene3D" id="3.40.190.290">
    <property type="match status" value="1"/>
</dbReference>
<protein>
    <submittedName>
        <fullName evidence="6">LysR family transcriptional regulator</fullName>
    </submittedName>
</protein>
<keyword evidence="3" id="KW-0238">DNA-binding</keyword>
<evidence type="ECO:0000256" key="4">
    <source>
        <dbReference type="ARBA" id="ARBA00023163"/>
    </source>
</evidence>
<dbReference type="Pfam" id="PF03466">
    <property type="entry name" value="LysR_substrate"/>
    <property type="match status" value="1"/>
</dbReference>
<dbReference type="FunFam" id="1.10.10.10:FF:000001">
    <property type="entry name" value="LysR family transcriptional regulator"/>
    <property type="match status" value="1"/>
</dbReference>
<dbReference type="RefSeq" id="WP_129029735.1">
    <property type="nucleotide sequence ID" value="NZ_QMAP01000001.1"/>
</dbReference>
<dbReference type="GO" id="GO:0003700">
    <property type="term" value="F:DNA-binding transcription factor activity"/>
    <property type="evidence" value="ECO:0007669"/>
    <property type="project" value="InterPro"/>
</dbReference>
<keyword evidence="4" id="KW-0804">Transcription</keyword>
<dbReference type="AlphaFoldDB" id="A0A4V1LF29"/>
<dbReference type="PANTHER" id="PTHR30126:SF64">
    <property type="entry name" value="HTH-TYPE TRANSCRIPTIONAL REGULATOR CITR"/>
    <property type="match status" value="1"/>
</dbReference>
<evidence type="ECO:0000256" key="2">
    <source>
        <dbReference type="ARBA" id="ARBA00023015"/>
    </source>
</evidence>
<evidence type="ECO:0000313" key="7">
    <source>
        <dbReference type="Proteomes" id="UP000290921"/>
    </source>
</evidence>
<gene>
    <name evidence="6" type="ORF">DP130_02030</name>
</gene>
<dbReference type="GO" id="GO:0000976">
    <property type="term" value="F:transcription cis-regulatory region binding"/>
    <property type="evidence" value="ECO:0007669"/>
    <property type="project" value="TreeGrafter"/>
</dbReference>
<dbReference type="InterPro" id="IPR036390">
    <property type="entry name" value="WH_DNA-bd_sf"/>
</dbReference>
<sequence>MNLEYLQSFYVTVKSNSISKAAENLHLTQPGLSMQLKNLEKELGVTLLNRSNKGVEMTEEGKVVFDYAHTILDIKGNIERDLKSLHEDVPTLIIGSCKSVGEYALPCSIYTFKKFHKEINIHMQIDNSNEVIKKLCDHTINIGIVQRHPENSNIDTKTIISDELVLVASPYNDKSKISLEELKDLPLILREEGSGTRDLVLKSLHNKNINLKDLNVIYNLNSPEAIKSSVSSDKGFSFLPKLIIKKDLKESYLQKIELDELKIDFNYYIVCRKNYRLTSYEQTFVDFIMSNKRGFC</sequence>
<reference evidence="6 7" key="1">
    <citation type="submission" date="2018-06" db="EMBL/GenBank/DDBJ databases">
        <title>Genome conservation of Clostridium tetani.</title>
        <authorList>
            <person name="Bruggemann H."/>
            <person name="Popoff M.R."/>
        </authorList>
    </citation>
    <scope>NUCLEOTIDE SEQUENCE [LARGE SCALE GENOMIC DNA]</scope>
    <source>
        <strain evidence="6 7">2017.061</strain>
    </source>
</reference>
<name>A0A4V1LF29_CLOTA</name>
<evidence type="ECO:0000256" key="1">
    <source>
        <dbReference type="ARBA" id="ARBA00009437"/>
    </source>
</evidence>
<evidence type="ECO:0000313" key="6">
    <source>
        <dbReference type="EMBL" id="RXI50766.1"/>
    </source>
</evidence>
<proteinExistence type="inferred from homology"/>
<dbReference type="InterPro" id="IPR000847">
    <property type="entry name" value="LysR_HTH_N"/>
</dbReference>
<keyword evidence="2" id="KW-0805">Transcription regulation</keyword>